<evidence type="ECO:0000256" key="2">
    <source>
        <dbReference type="ARBA" id="ARBA00022679"/>
    </source>
</evidence>
<proteinExistence type="predicted"/>
<reference evidence="4" key="1">
    <citation type="journal article" date="2021" name="Front. Microbiol.">
        <title>Comprehensive Comparative Genomics and Phenotyping of Methylobacterium Species.</title>
        <authorList>
            <person name="Alessa O."/>
            <person name="Ogura Y."/>
            <person name="Fujitani Y."/>
            <person name="Takami H."/>
            <person name="Hayashi T."/>
            <person name="Sahin N."/>
            <person name="Tani A."/>
        </authorList>
    </citation>
    <scope>NUCLEOTIDE SEQUENCE</scope>
    <source>
        <strain evidence="4">NBRC 15689</strain>
    </source>
</reference>
<dbReference type="SUPFAM" id="SSF53756">
    <property type="entry name" value="UDP-Glycosyltransferase/glycogen phosphorylase"/>
    <property type="match status" value="1"/>
</dbReference>
<name>A0ABQ4TB24_METOR</name>
<evidence type="ECO:0000256" key="1">
    <source>
        <dbReference type="ARBA" id="ARBA00022676"/>
    </source>
</evidence>
<evidence type="ECO:0000259" key="3">
    <source>
        <dbReference type="Pfam" id="PF00534"/>
    </source>
</evidence>
<accession>A0ABQ4TB24</accession>
<dbReference type="InterPro" id="IPR001296">
    <property type="entry name" value="Glyco_trans_1"/>
</dbReference>
<keyword evidence="2" id="KW-0808">Transferase</keyword>
<evidence type="ECO:0000313" key="4">
    <source>
        <dbReference type="EMBL" id="GJE28433.1"/>
    </source>
</evidence>
<keyword evidence="5" id="KW-1185">Reference proteome</keyword>
<dbReference type="PANTHER" id="PTHR12526">
    <property type="entry name" value="GLYCOSYLTRANSFERASE"/>
    <property type="match status" value="1"/>
</dbReference>
<dbReference type="Gene3D" id="3.40.50.2000">
    <property type="entry name" value="Glycogen Phosphorylase B"/>
    <property type="match status" value="2"/>
</dbReference>
<dbReference type="CDD" id="cd03801">
    <property type="entry name" value="GT4_PimA-like"/>
    <property type="match status" value="1"/>
</dbReference>
<dbReference type="RefSeq" id="WP_238312384.1">
    <property type="nucleotide sequence ID" value="NZ_BPQV01000010.1"/>
</dbReference>
<organism evidence="4 5">
    <name type="scientific">Methylobacterium organophilum</name>
    <dbReference type="NCBI Taxonomy" id="410"/>
    <lineage>
        <taxon>Bacteria</taxon>
        <taxon>Pseudomonadati</taxon>
        <taxon>Pseudomonadota</taxon>
        <taxon>Alphaproteobacteria</taxon>
        <taxon>Hyphomicrobiales</taxon>
        <taxon>Methylobacteriaceae</taxon>
        <taxon>Methylobacterium</taxon>
    </lineage>
</organism>
<keyword evidence="1" id="KW-0328">Glycosyltransferase</keyword>
<reference evidence="4" key="2">
    <citation type="submission" date="2021-08" db="EMBL/GenBank/DDBJ databases">
        <authorList>
            <person name="Tani A."/>
            <person name="Ola A."/>
            <person name="Ogura Y."/>
            <person name="Katsura K."/>
            <person name="Hayashi T."/>
        </authorList>
    </citation>
    <scope>NUCLEOTIDE SEQUENCE</scope>
    <source>
        <strain evidence="4">NBRC 15689</strain>
    </source>
</reference>
<gene>
    <name evidence="4" type="primary">mshA_9</name>
    <name evidence="4" type="ORF">LKMONMHP_3304</name>
</gene>
<dbReference type="PANTHER" id="PTHR12526:SF510">
    <property type="entry name" value="D-INOSITOL 3-PHOSPHATE GLYCOSYLTRANSFERASE"/>
    <property type="match status" value="1"/>
</dbReference>
<sequence>MTRITCVHQGYELYGSDRSFVESVRVIRASYPQAFIEVLLPSDGPIVVPLRDFASKVTIVPLWVLRRRDLPRLATLGLLRLPLAVGRALWRLRRSDLVYVNTCVVADYLLAAGLSPGRTIVHVHEIPEGMVRQGLRALLRGSRAEIVFNSRATQAAFALPARIGQRVVYNGIADPGAPKGMGYDGTRPLRLLMLGRISRIKGQDVLLEALAQLPEALKHRIAVRIVGSAFEDEARERALAETILASGLAGTVTCLPFVPDPGAHFRWADVVAVPSRLPESLGRVAIEAMAHGVPPIVSRIGGLPEVVEHGRTGWIVPPGRADALAQALAAIIAEPDSWSGYPAAARARYERIFAQGACAEALSAALEGVLGARTSRAPAPAGSAVYR</sequence>
<dbReference type="Proteomes" id="UP001055156">
    <property type="component" value="Unassembled WGS sequence"/>
</dbReference>
<dbReference type="Pfam" id="PF00534">
    <property type="entry name" value="Glycos_transf_1"/>
    <property type="match status" value="1"/>
</dbReference>
<protein>
    <submittedName>
        <fullName evidence="4">D-inositol-3-phosphate glycosyltransferase</fullName>
    </submittedName>
</protein>
<comment type="caution">
    <text evidence="4">The sequence shown here is derived from an EMBL/GenBank/DDBJ whole genome shotgun (WGS) entry which is preliminary data.</text>
</comment>
<evidence type="ECO:0000313" key="5">
    <source>
        <dbReference type="Proteomes" id="UP001055156"/>
    </source>
</evidence>
<dbReference type="EMBL" id="BPQV01000010">
    <property type="protein sequence ID" value="GJE28433.1"/>
    <property type="molecule type" value="Genomic_DNA"/>
</dbReference>
<feature type="domain" description="Glycosyl transferase family 1" evidence="3">
    <location>
        <begin position="190"/>
        <end position="336"/>
    </location>
</feature>